<dbReference type="InParanoid" id="A0A0C2ZBZ5"/>
<accession>A0A0C2ZBZ5</accession>
<dbReference type="HOGENOM" id="CLU_2347961_0_0_1"/>
<reference evidence="1 2" key="1">
    <citation type="submission" date="2014-04" db="EMBL/GenBank/DDBJ databases">
        <authorList>
            <consortium name="DOE Joint Genome Institute"/>
            <person name="Kuo A."/>
            <person name="Kohler A."/>
            <person name="Nagy L.G."/>
            <person name="Floudas D."/>
            <person name="Copeland A."/>
            <person name="Barry K.W."/>
            <person name="Cichocki N."/>
            <person name="Veneault-Fourrey C."/>
            <person name="LaButti K."/>
            <person name="Lindquist E.A."/>
            <person name="Lipzen A."/>
            <person name="Lundell T."/>
            <person name="Morin E."/>
            <person name="Murat C."/>
            <person name="Sun H."/>
            <person name="Tunlid A."/>
            <person name="Henrissat B."/>
            <person name="Grigoriev I.V."/>
            <person name="Hibbett D.S."/>
            <person name="Martin F."/>
            <person name="Nordberg H.P."/>
            <person name="Cantor M.N."/>
            <person name="Hua S.X."/>
        </authorList>
    </citation>
    <scope>NUCLEOTIDE SEQUENCE [LARGE SCALE GENOMIC DNA]</scope>
    <source>
        <strain evidence="1 2">Foug A</strain>
    </source>
</reference>
<organism evidence="1 2">
    <name type="scientific">Scleroderma citrinum Foug A</name>
    <dbReference type="NCBI Taxonomy" id="1036808"/>
    <lineage>
        <taxon>Eukaryota</taxon>
        <taxon>Fungi</taxon>
        <taxon>Dikarya</taxon>
        <taxon>Basidiomycota</taxon>
        <taxon>Agaricomycotina</taxon>
        <taxon>Agaricomycetes</taxon>
        <taxon>Agaricomycetidae</taxon>
        <taxon>Boletales</taxon>
        <taxon>Sclerodermatineae</taxon>
        <taxon>Sclerodermataceae</taxon>
        <taxon>Scleroderma</taxon>
    </lineage>
</organism>
<name>A0A0C2ZBZ5_9AGAM</name>
<sequence length="97" mass="10319">MHRPSFIARSGGKSRCVCHVSLSSTLDDLPGSMSTGTNRPSRLTSAGAVQRSAPGACSMVRSLGVPTGCQIPFNHMVLLLLQRVECVVAKKEYCTLV</sequence>
<dbReference type="Proteomes" id="UP000053989">
    <property type="component" value="Unassembled WGS sequence"/>
</dbReference>
<dbReference type="AlphaFoldDB" id="A0A0C2ZBZ5"/>
<keyword evidence="2" id="KW-1185">Reference proteome</keyword>
<reference evidence="2" key="2">
    <citation type="submission" date="2015-01" db="EMBL/GenBank/DDBJ databases">
        <title>Evolutionary Origins and Diversification of the Mycorrhizal Mutualists.</title>
        <authorList>
            <consortium name="DOE Joint Genome Institute"/>
            <consortium name="Mycorrhizal Genomics Consortium"/>
            <person name="Kohler A."/>
            <person name="Kuo A."/>
            <person name="Nagy L.G."/>
            <person name="Floudas D."/>
            <person name="Copeland A."/>
            <person name="Barry K.W."/>
            <person name="Cichocki N."/>
            <person name="Veneault-Fourrey C."/>
            <person name="LaButti K."/>
            <person name="Lindquist E.A."/>
            <person name="Lipzen A."/>
            <person name="Lundell T."/>
            <person name="Morin E."/>
            <person name="Murat C."/>
            <person name="Riley R."/>
            <person name="Ohm R."/>
            <person name="Sun H."/>
            <person name="Tunlid A."/>
            <person name="Henrissat B."/>
            <person name="Grigoriev I.V."/>
            <person name="Hibbett D.S."/>
            <person name="Martin F."/>
        </authorList>
    </citation>
    <scope>NUCLEOTIDE SEQUENCE [LARGE SCALE GENOMIC DNA]</scope>
    <source>
        <strain evidence="2">Foug A</strain>
    </source>
</reference>
<gene>
    <name evidence="1" type="ORF">SCLCIDRAFT_1018879</name>
</gene>
<proteinExistence type="predicted"/>
<dbReference type="EMBL" id="KN822074">
    <property type="protein sequence ID" value="KIM59363.1"/>
    <property type="molecule type" value="Genomic_DNA"/>
</dbReference>
<protein>
    <submittedName>
        <fullName evidence="1">Uncharacterized protein</fullName>
    </submittedName>
</protein>
<evidence type="ECO:0000313" key="2">
    <source>
        <dbReference type="Proteomes" id="UP000053989"/>
    </source>
</evidence>
<evidence type="ECO:0000313" key="1">
    <source>
        <dbReference type="EMBL" id="KIM59363.1"/>
    </source>
</evidence>